<reference evidence="10 11" key="1">
    <citation type="submission" date="2024-03" db="EMBL/GenBank/DDBJ databases">
        <title>The genome assembly and annotation of the cricket Gryllus longicercus Weissman &amp; Gray.</title>
        <authorList>
            <person name="Szrajer S."/>
            <person name="Gray D."/>
            <person name="Ylla G."/>
        </authorList>
    </citation>
    <scope>NUCLEOTIDE SEQUENCE [LARGE SCALE GENOMIC DNA]</scope>
    <source>
        <strain evidence="10">DAG 2021-001</strain>
        <tissue evidence="10">Whole body minus gut</tissue>
    </source>
</reference>
<dbReference type="Pfam" id="PF06703">
    <property type="entry name" value="SPC25"/>
    <property type="match status" value="1"/>
</dbReference>
<dbReference type="GO" id="GO:0045047">
    <property type="term" value="P:protein targeting to ER"/>
    <property type="evidence" value="ECO:0007669"/>
    <property type="project" value="TreeGrafter"/>
</dbReference>
<evidence type="ECO:0000313" key="10">
    <source>
        <dbReference type="EMBL" id="KAK7792594.1"/>
    </source>
</evidence>
<keyword evidence="6 9" id="KW-1133">Transmembrane helix</keyword>
<evidence type="ECO:0000256" key="3">
    <source>
        <dbReference type="ARBA" id="ARBA00017057"/>
    </source>
</evidence>
<evidence type="ECO:0000256" key="9">
    <source>
        <dbReference type="RuleBase" id="RU368033"/>
    </source>
</evidence>
<dbReference type="Proteomes" id="UP001378592">
    <property type="component" value="Unassembled WGS sequence"/>
</dbReference>
<dbReference type="AlphaFoldDB" id="A0AAN9Z2E6"/>
<gene>
    <name evidence="10" type="ORF">R5R35_005313</name>
</gene>
<protein>
    <recommendedName>
        <fullName evidence="3 9">Signal peptidase complex subunit 2</fullName>
    </recommendedName>
</protein>
<keyword evidence="4 9" id="KW-0812">Transmembrane</keyword>
<evidence type="ECO:0000256" key="2">
    <source>
        <dbReference type="ARBA" id="ARBA00007324"/>
    </source>
</evidence>
<dbReference type="InterPro" id="IPR009582">
    <property type="entry name" value="Spc2/SPCS2"/>
</dbReference>
<comment type="similarity">
    <text evidence="2 9">Belongs to the SPCS2 family.</text>
</comment>
<dbReference type="EMBL" id="JAZDUA010000441">
    <property type="protein sequence ID" value="KAK7792594.1"/>
    <property type="molecule type" value="Genomic_DNA"/>
</dbReference>
<evidence type="ECO:0000256" key="6">
    <source>
        <dbReference type="ARBA" id="ARBA00022989"/>
    </source>
</evidence>
<keyword evidence="5 9" id="KW-0256">Endoplasmic reticulum</keyword>
<evidence type="ECO:0000256" key="8">
    <source>
        <dbReference type="ARBA" id="ARBA00045608"/>
    </source>
</evidence>
<comment type="caution">
    <text evidence="10">The sequence shown here is derived from an EMBL/GenBank/DDBJ whole genome shotgun (WGS) entry which is preliminary data.</text>
</comment>
<comment type="function">
    <text evidence="8 9">Component of the signal peptidase complex (SPC) which catalyzes the cleavage of N-terminal signal sequences from nascent proteins as they are translocated into the lumen of the endoplasmic reticulum. Enhances the enzymatic activity of SPC and facilitates the interactions between different components of the translocation site.</text>
</comment>
<comment type="subcellular location">
    <subcellularLocation>
        <location evidence="1 9">Endoplasmic reticulum membrane</location>
        <topology evidence="1 9">Multi-pass membrane protein</topology>
    </subcellularLocation>
</comment>
<evidence type="ECO:0000256" key="5">
    <source>
        <dbReference type="ARBA" id="ARBA00022824"/>
    </source>
</evidence>
<evidence type="ECO:0000313" key="11">
    <source>
        <dbReference type="Proteomes" id="UP001378592"/>
    </source>
</evidence>
<evidence type="ECO:0000256" key="4">
    <source>
        <dbReference type="ARBA" id="ARBA00022692"/>
    </source>
</evidence>
<proteinExistence type="inferred from homology"/>
<name>A0AAN9Z2E6_9ORTH</name>
<dbReference type="PANTHER" id="PTHR13085:SF0">
    <property type="entry name" value="SIGNAL PEPTIDASE COMPLEX SUBUNIT 2"/>
    <property type="match status" value="1"/>
</dbReference>
<evidence type="ECO:0000256" key="7">
    <source>
        <dbReference type="ARBA" id="ARBA00023136"/>
    </source>
</evidence>
<feature type="transmembrane region" description="Helical" evidence="9">
    <location>
        <begin position="83"/>
        <end position="101"/>
    </location>
</feature>
<dbReference type="GO" id="GO:0006465">
    <property type="term" value="P:signal peptide processing"/>
    <property type="evidence" value="ECO:0007669"/>
    <property type="project" value="UniProtKB-UniRule"/>
</dbReference>
<dbReference type="GO" id="GO:0008233">
    <property type="term" value="F:peptidase activity"/>
    <property type="evidence" value="ECO:0007669"/>
    <property type="project" value="UniProtKB-UniRule"/>
</dbReference>
<evidence type="ECO:0000256" key="1">
    <source>
        <dbReference type="ARBA" id="ARBA00004477"/>
    </source>
</evidence>
<keyword evidence="7 9" id="KW-0472">Membrane</keyword>
<dbReference type="GO" id="GO:0005787">
    <property type="term" value="C:signal peptidase complex"/>
    <property type="evidence" value="ECO:0007669"/>
    <property type="project" value="UniProtKB-UniRule"/>
</dbReference>
<dbReference type="PANTHER" id="PTHR13085">
    <property type="entry name" value="MICROSOMAL SIGNAL PEPTIDASE 25 KDA SUBUNIT"/>
    <property type="match status" value="1"/>
</dbReference>
<keyword evidence="11" id="KW-1185">Reference proteome</keyword>
<accession>A0AAN9Z2E6</accession>
<feature type="transmembrane region" description="Helical" evidence="9">
    <location>
        <begin position="55"/>
        <end position="71"/>
    </location>
</feature>
<organism evidence="10 11">
    <name type="scientific">Gryllus longicercus</name>
    <dbReference type="NCBI Taxonomy" id="2509291"/>
    <lineage>
        <taxon>Eukaryota</taxon>
        <taxon>Metazoa</taxon>
        <taxon>Ecdysozoa</taxon>
        <taxon>Arthropoda</taxon>
        <taxon>Hexapoda</taxon>
        <taxon>Insecta</taxon>
        <taxon>Pterygota</taxon>
        <taxon>Neoptera</taxon>
        <taxon>Polyneoptera</taxon>
        <taxon>Orthoptera</taxon>
        <taxon>Ensifera</taxon>
        <taxon>Gryllidea</taxon>
        <taxon>Grylloidea</taxon>
        <taxon>Gryllidae</taxon>
        <taxon>Gryllinae</taxon>
        <taxon>Gryllus</taxon>
    </lineage>
</organism>
<sequence>MASKNAKDKDNQDKPVRINKWDGNAVKNALDDAVKEVLTTKFNYVEHFALMDGRLFMCGIAVGVAMFALLWDYLYPFPQSRPILIFCVSTYFIMMGILTLYTTYKEKGIFVVAIQKDPAGFVPDNVWEASSYLKKYDDKYNLVLSVKDGKSGACREATLIKSIANFIDENGTIVYELLEPEISKLHNTLLLSERKDK</sequence>